<dbReference type="RefSeq" id="WP_371707561.1">
    <property type="nucleotide sequence ID" value="NZ_JBFSTG010000007.1"/>
</dbReference>
<sequence length="342" mass="38458">MGRFGFQHTKREIKKVFSTKAASKESFREEVAREASASSELQAAISDLGLLASKMGTRQIELFRVHEDDHESLDDVFDNVTLTSSGDVYNAFPFPIEDQGKLRKLKKNVVLPMQKLDTTLGDYQFKTLIMCAVAEKEVEEILAAAHLNDEGLEYTKDQEGELVFKKKQNTQLFHTAYWSKEAELLIISVDRHSLSHTSSQDQLFLLRGYLTNSGAHPGDALNVFNAIEPLYNESDGYVVKLGHVTTQSNPVRIQLKGSEKCLKQDRYHSTGENQGFVDAKFAVAKRWFFKGESEVKIPVEVELSGKAAMIHTAQPLTDFTVNKCVRLQDLDFVIKNVLPHAS</sequence>
<protein>
    <submittedName>
        <fullName evidence="1">Uncharacterized protein</fullName>
    </submittedName>
</protein>
<evidence type="ECO:0000313" key="1">
    <source>
        <dbReference type="EMBL" id="MEZ8053227.1"/>
    </source>
</evidence>
<dbReference type="Proteomes" id="UP001569175">
    <property type="component" value="Unassembled WGS sequence"/>
</dbReference>
<organism evidence="1 2">
    <name type="scientific">Vibrio atlanticus</name>
    <dbReference type="NCBI Taxonomy" id="693153"/>
    <lineage>
        <taxon>Bacteria</taxon>
        <taxon>Pseudomonadati</taxon>
        <taxon>Pseudomonadota</taxon>
        <taxon>Gammaproteobacteria</taxon>
        <taxon>Vibrionales</taxon>
        <taxon>Vibrionaceae</taxon>
        <taxon>Vibrio</taxon>
    </lineage>
</organism>
<proteinExistence type="predicted"/>
<comment type="caution">
    <text evidence="1">The sequence shown here is derived from an EMBL/GenBank/DDBJ whole genome shotgun (WGS) entry which is preliminary data.</text>
</comment>
<evidence type="ECO:0000313" key="2">
    <source>
        <dbReference type="Proteomes" id="UP001569175"/>
    </source>
</evidence>
<dbReference type="EMBL" id="JBGOOL010000019">
    <property type="protein sequence ID" value="MEZ8053227.1"/>
    <property type="molecule type" value="Genomic_DNA"/>
</dbReference>
<name>A0ABV4KMA4_9VIBR</name>
<gene>
    <name evidence="1" type="ORF">ACED57_08690</name>
</gene>
<reference evidence="1 2" key="1">
    <citation type="submission" date="2024-06" db="EMBL/GenBank/DDBJ databases">
        <authorList>
            <person name="Steensen K."/>
            <person name="Seneca J."/>
            <person name="Bartlau N."/>
            <person name="Yu A.X."/>
            <person name="Polz M.F."/>
        </authorList>
    </citation>
    <scope>NUCLEOTIDE SEQUENCE [LARGE SCALE GENOMIC DNA]</scope>
    <source>
        <strain evidence="1 2">1F9</strain>
    </source>
</reference>
<keyword evidence="2" id="KW-1185">Reference proteome</keyword>
<accession>A0ABV4KMA4</accession>